<sequence length="196" mass="22424">MPTSWKDVTREISLIRISRTVMMRGWGSCCDGNFGGMSLVEELELAEQQQKMKEELDKAQLEQHQQQNIVEEPGMAVQHQQQNNMEELELVVQHHQQNNNSHTLTALLLVIYFFPSILGAIVGPLKSKNSLYCSVPVLFLFLFCSRGRNRTGTEQIGCSKISEQNRNRNRFKIVGTAKHWSGVNLVLLIEMHQRMA</sequence>
<organism evidence="3 4">
    <name type="scientific">Globodera rostochiensis</name>
    <name type="common">Golden nematode worm</name>
    <name type="synonym">Heterodera rostochiensis</name>
    <dbReference type="NCBI Taxonomy" id="31243"/>
    <lineage>
        <taxon>Eukaryota</taxon>
        <taxon>Metazoa</taxon>
        <taxon>Ecdysozoa</taxon>
        <taxon>Nematoda</taxon>
        <taxon>Chromadorea</taxon>
        <taxon>Rhabditida</taxon>
        <taxon>Tylenchina</taxon>
        <taxon>Tylenchomorpha</taxon>
        <taxon>Tylenchoidea</taxon>
        <taxon>Heteroderidae</taxon>
        <taxon>Heteroderinae</taxon>
        <taxon>Globodera</taxon>
    </lineage>
</organism>
<evidence type="ECO:0000313" key="3">
    <source>
        <dbReference type="Proteomes" id="UP000887572"/>
    </source>
</evidence>
<proteinExistence type="predicted"/>
<evidence type="ECO:0000256" key="2">
    <source>
        <dbReference type="SAM" id="Phobius"/>
    </source>
</evidence>
<feature type="coiled-coil region" evidence="1">
    <location>
        <begin position="42"/>
        <end position="98"/>
    </location>
</feature>
<accession>A0A914HEW8</accession>
<keyword evidence="2" id="KW-0472">Membrane</keyword>
<feature type="transmembrane region" description="Helical" evidence="2">
    <location>
        <begin position="129"/>
        <end position="145"/>
    </location>
</feature>
<reference evidence="4" key="1">
    <citation type="submission" date="2022-11" db="UniProtKB">
        <authorList>
            <consortium name="WormBaseParasite"/>
        </authorList>
    </citation>
    <scope>IDENTIFICATION</scope>
</reference>
<evidence type="ECO:0000313" key="4">
    <source>
        <dbReference type="WBParaSite" id="Gr19_v10_g15983.t1"/>
    </source>
</evidence>
<keyword evidence="2" id="KW-1133">Transmembrane helix</keyword>
<evidence type="ECO:0000256" key="1">
    <source>
        <dbReference type="SAM" id="Coils"/>
    </source>
</evidence>
<feature type="transmembrane region" description="Helical" evidence="2">
    <location>
        <begin position="104"/>
        <end position="123"/>
    </location>
</feature>
<protein>
    <submittedName>
        <fullName evidence="4">Uncharacterized protein</fullName>
    </submittedName>
</protein>
<name>A0A914HEW8_GLORO</name>
<keyword evidence="3" id="KW-1185">Reference proteome</keyword>
<dbReference type="AlphaFoldDB" id="A0A914HEW8"/>
<dbReference type="WBParaSite" id="Gr19_v10_g15983.t1">
    <property type="protein sequence ID" value="Gr19_v10_g15983.t1"/>
    <property type="gene ID" value="Gr19_v10_g15983"/>
</dbReference>
<keyword evidence="2" id="KW-0812">Transmembrane</keyword>
<keyword evidence="1" id="KW-0175">Coiled coil</keyword>
<dbReference type="Proteomes" id="UP000887572">
    <property type="component" value="Unplaced"/>
</dbReference>